<dbReference type="Proteomes" id="UP000319210">
    <property type="component" value="Unassembled WGS sequence"/>
</dbReference>
<dbReference type="InterPro" id="IPR052189">
    <property type="entry name" value="L-asp_N-monooxygenase_NS-form"/>
</dbReference>
<reference evidence="3 4" key="1">
    <citation type="submission" date="2019-06" db="EMBL/GenBank/DDBJ databases">
        <title>Whole genome shotgun sequence of Streptomyces cacaoi subsp. cacaoi NBRC 12748.</title>
        <authorList>
            <person name="Hosoyama A."/>
            <person name="Uohara A."/>
            <person name="Ohji S."/>
            <person name="Ichikawa N."/>
        </authorList>
    </citation>
    <scope>NUCLEOTIDE SEQUENCE [LARGE SCALE GENOMIC DNA]</scope>
    <source>
        <strain evidence="3 4">NBRC 12748</strain>
    </source>
</reference>
<feature type="compositionally biased region" description="Low complexity" evidence="1">
    <location>
        <begin position="616"/>
        <end position="632"/>
    </location>
</feature>
<evidence type="ECO:0000259" key="2">
    <source>
        <dbReference type="Pfam" id="PF13454"/>
    </source>
</evidence>
<dbReference type="PANTHER" id="PTHR40254">
    <property type="entry name" value="BLR0577 PROTEIN"/>
    <property type="match status" value="1"/>
</dbReference>
<accession>A0A4Y3QWC9</accession>
<feature type="compositionally biased region" description="Basic and acidic residues" evidence="1">
    <location>
        <begin position="245"/>
        <end position="257"/>
    </location>
</feature>
<organism evidence="3 4">
    <name type="scientific">Streptomyces cacaoi</name>
    <dbReference type="NCBI Taxonomy" id="1898"/>
    <lineage>
        <taxon>Bacteria</taxon>
        <taxon>Bacillati</taxon>
        <taxon>Actinomycetota</taxon>
        <taxon>Actinomycetes</taxon>
        <taxon>Kitasatosporales</taxon>
        <taxon>Streptomycetaceae</taxon>
        <taxon>Streptomyces</taxon>
    </lineage>
</organism>
<feature type="domain" description="FAD-dependent urate hydroxylase HpyO/Asp monooxygenase CreE-like FAD/NAD(P)-binding" evidence="2">
    <location>
        <begin position="9"/>
        <end position="171"/>
    </location>
</feature>
<keyword evidence="4" id="KW-1185">Reference proteome</keyword>
<dbReference type="AlphaFoldDB" id="A0A4Y3QWC9"/>
<dbReference type="InterPro" id="IPR036188">
    <property type="entry name" value="FAD/NAD-bd_sf"/>
</dbReference>
<gene>
    <name evidence="3" type="ORF">SCA03_22550</name>
</gene>
<evidence type="ECO:0000313" key="4">
    <source>
        <dbReference type="Proteomes" id="UP000319210"/>
    </source>
</evidence>
<dbReference type="Pfam" id="PF13454">
    <property type="entry name" value="NAD_binding_9"/>
    <property type="match status" value="1"/>
</dbReference>
<sequence length="659" mass="70550">MVEDSHRIVIVGSGPRGVGVLERLAARLADGTSRRTTVFLVDAVEVGCGRIWRSDQPDWFLMNTVCGEVTMFSGPPDDGPDRPGAGPSLAQWWQRRDPDNAGPNAYAPRALHGQYMRHVVDTAEAHLPPSATLHRITAAVEDLVPSPVGYTLRLSDGTWLRADRVVLTTGHPTPALTGVHGELAAFAAERPHLRYIRGDSPADMPLERIPATSTVGIVGIGLSFYDIMYALTVGRGGEFTEGPDGEVRYRPSGDEPRMAVGSRSGVPLPARGRNQKTAAYKAGSTLFTPATVRAHSPAGPLDFTRDVLPWLLAEIQLTYFSAVLRAEAPGRVDAFRAEVVARSRQGVPDVPALAKEHGVRDTSAAPDLWQLSRPFARRTFAGVADFDRALVEAMRRDLEHAERGNVDDALKTSLDVLRDTRWVIRELMDFAGFHPRAHRAFLADFAPRHSFLAAGPPRIRVRYAMALIEAGLLRVVGPGTRFTADAEADTFVLSSDAVPGSAVPADVLIDARIPDPDVTRDPSPLTVNLLRRGVWTEFVNGEGDDAFPTGGVAVTRAPFHPLTADGRPETGLTVLGLPTEHTRWFTLVGSGRPGPWNEFIRDADAVAAAALETAPRTGADTTPTAPAAATAPAAPPVDPALPAAGEETAPAPEPEGVPV</sequence>
<feature type="compositionally biased region" description="Low complexity" evidence="1">
    <location>
        <begin position="640"/>
        <end position="650"/>
    </location>
</feature>
<dbReference type="EMBL" id="BJMM01000008">
    <property type="protein sequence ID" value="GEB49704.1"/>
    <property type="molecule type" value="Genomic_DNA"/>
</dbReference>
<feature type="region of interest" description="Disordered" evidence="1">
    <location>
        <begin position="241"/>
        <end position="271"/>
    </location>
</feature>
<feature type="region of interest" description="Disordered" evidence="1">
    <location>
        <begin position="616"/>
        <end position="659"/>
    </location>
</feature>
<dbReference type="InterPro" id="IPR038732">
    <property type="entry name" value="HpyO/CreE_NAD-binding"/>
</dbReference>
<evidence type="ECO:0000256" key="1">
    <source>
        <dbReference type="SAM" id="MobiDB-lite"/>
    </source>
</evidence>
<dbReference type="PANTHER" id="PTHR40254:SF1">
    <property type="entry name" value="BLR0577 PROTEIN"/>
    <property type="match status" value="1"/>
</dbReference>
<protein>
    <recommendedName>
        <fullName evidence="2">FAD-dependent urate hydroxylase HpyO/Asp monooxygenase CreE-like FAD/NAD(P)-binding domain-containing protein</fullName>
    </recommendedName>
</protein>
<proteinExistence type="predicted"/>
<evidence type="ECO:0000313" key="3">
    <source>
        <dbReference type="EMBL" id="GEB49704.1"/>
    </source>
</evidence>
<comment type="caution">
    <text evidence="3">The sequence shown here is derived from an EMBL/GenBank/DDBJ whole genome shotgun (WGS) entry which is preliminary data.</text>
</comment>
<dbReference type="SUPFAM" id="SSF51905">
    <property type="entry name" value="FAD/NAD(P)-binding domain"/>
    <property type="match status" value="1"/>
</dbReference>
<name>A0A4Y3QWC9_STRCI</name>